<sequence>MGRGIVLIIQKEEDTQEHVVYHYCHSRDIGTDNKWRFKIAKENISPDDAFELLDPLPEPERMNIMAAMGKVYRHIQANGGMEKIREVEFPEKLIYAV</sequence>
<reference evidence="2" key="1">
    <citation type="submission" date="2023-11" db="EMBL/GenBank/DDBJ databases">
        <title>Genome Sequence of Bacillus pseudomycoides stain BUPM19.</title>
        <authorList>
            <person name="Farhat A."/>
        </authorList>
    </citation>
    <scope>NUCLEOTIDE SEQUENCE [LARGE SCALE GENOMIC DNA]</scope>
    <source>
        <strain evidence="2">BUPM19</strain>
    </source>
</reference>
<dbReference type="EMBL" id="JAXOVW010000249">
    <property type="protein sequence ID" value="MDZ5610783.1"/>
    <property type="molecule type" value="Genomic_DNA"/>
</dbReference>
<organism evidence="1 2">
    <name type="scientific">Bacillus bingmayongensis</name>
    <dbReference type="NCBI Taxonomy" id="1150157"/>
    <lineage>
        <taxon>Bacteria</taxon>
        <taxon>Bacillati</taxon>
        <taxon>Bacillota</taxon>
        <taxon>Bacilli</taxon>
        <taxon>Bacillales</taxon>
        <taxon>Bacillaceae</taxon>
        <taxon>Bacillus</taxon>
    </lineage>
</organism>
<name>A0ABU5K524_9BACI</name>
<dbReference type="RefSeq" id="WP_374219934.1">
    <property type="nucleotide sequence ID" value="NZ_JAXOVW010000249.1"/>
</dbReference>
<keyword evidence="2" id="KW-1185">Reference proteome</keyword>
<accession>A0ABU5K524</accession>
<evidence type="ECO:0000313" key="2">
    <source>
        <dbReference type="Proteomes" id="UP001291930"/>
    </source>
</evidence>
<gene>
    <name evidence="1" type="ORF">U2I54_28340</name>
</gene>
<comment type="caution">
    <text evidence="1">The sequence shown here is derived from an EMBL/GenBank/DDBJ whole genome shotgun (WGS) entry which is preliminary data.</text>
</comment>
<dbReference type="Proteomes" id="UP001291930">
    <property type="component" value="Unassembled WGS sequence"/>
</dbReference>
<evidence type="ECO:0000313" key="1">
    <source>
        <dbReference type="EMBL" id="MDZ5610783.1"/>
    </source>
</evidence>
<protein>
    <submittedName>
        <fullName evidence="1">Uncharacterized protein</fullName>
    </submittedName>
</protein>
<proteinExistence type="predicted"/>